<evidence type="ECO:0000313" key="2">
    <source>
        <dbReference type="Proteomes" id="UP001521785"/>
    </source>
</evidence>
<reference evidence="1 2" key="1">
    <citation type="submission" date="2024-02" db="EMBL/GenBank/DDBJ databases">
        <title>De novo assembly and annotation of 12 fungi associated with fruit tree decline syndrome in Ontario, Canada.</title>
        <authorList>
            <person name="Sulman M."/>
            <person name="Ellouze W."/>
            <person name="Ilyukhin E."/>
        </authorList>
    </citation>
    <scope>NUCLEOTIDE SEQUENCE [LARGE SCALE GENOMIC DNA]</scope>
    <source>
        <strain evidence="1 2">M42-189</strain>
    </source>
</reference>
<evidence type="ECO:0000313" key="1">
    <source>
        <dbReference type="EMBL" id="KAL1613208.1"/>
    </source>
</evidence>
<organism evidence="1 2">
    <name type="scientific">Paraconiothyrium brasiliense</name>
    <dbReference type="NCBI Taxonomy" id="300254"/>
    <lineage>
        <taxon>Eukaryota</taxon>
        <taxon>Fungi</taxon>
        <taxon>Dikarya</taxon>
        <taxon>Ascomycota</taxon>
        <taxon>Pezizomycotina</taxon>
        <taxon>Dothideomycetes</taxon>
        <taxon>Pleosporomycetidae</taxon>
        <taxon>Pleosporales</taxon>
        <taxon>Massarineae</taxon>
        <taxon>Didymosphaeriaceae</taxon>
        <taxon>Paraconiothyrium</taxon>
    </lineage>
</organism>
<name>A0ABR3S930_9PLEO</name>
<dbReference type="Proteomes" id="UP001521785">
    <property type="component" value="Unassembled WGS sequence"/>
</dbReference>
<comment type="caution">
    <text evidence="1">The sequence shown here is derived from an EMBL/GenBank/DDBJ whole genome shotgun (WGS) entry which is preliminary data.</text>
</comment>
<sequence>MQLDTTPVCAAIGHYHSRPKSSKPTHQMMTSDNFTLIIRFEGPFDSSGRQPGLMIQTKHFTVHVMEKGFIPGERKVEIFRNGETFQLNGLIGVMADECAWFLGDKDLRREGEGYVGREEGRRLARKCGLGEGSSGGAVREP</sequence>
<proteinExistence type="predicted"/>
<protein>
    <submittedName>
        <fullName evidence="1">Uncharacterized protein</fullName>
    </submittedName>
</protein>
<gene>
    <name evidence="1" type="ORF">SLS60_001440</name>
</gene>
<keyword evidence="2" id="KW-1185">Reference proteome</keyword>
<accession>A0ABR3S930</accession>
<dbReference type="EMBL" id="JAKJXO020000001">
    <property type="protein sequence ID" value="KAL1613208.1"/>
    <property type="molecule type" value="Genomic_DNA"/>
</dbReference>